<dbReference type="EMBL" id="CP022742">
    <property type="protein sequence ID" value="ASU24173.1"/>
    <property type="molecule type" value="Genomic_DNA"/>
</dbReference>
<dbReference type="Proteomes" id="UP000215148">
    <property type="component" value="Chromosome 2"/>
</dbReference>
<dbReference type="Gene3D" id="3.90.1720.10">
    <property type="entry name" value="endopeptidase domain like (from Nostoc punctiforme)"/>
    <property type="match status" value="1"/>
</dbReference>
<organism evidence="1 2">
    <name type="scientific">Vibrio qinghaiensis</name>
    <dbReference type="NCBI Taxonomy" id="2025808"/>
    <lineage>
        <taxon>Bacteria</taxon>
        <taxon>Pseudomonadati</taxon>
        <taxon>Pseudomonadota</taxon>
        <taxon>Gammaproteobacteria</taxon>
        <taxon>Vibrionales</taxon>
        <taxon>Vibrionaceae</taxon>
        <taxon>Vibrio</taxon>
    </lineage>
</organism>
<sequence length="226" mass="26369">MVWTVIKNSFFNAMDAWELRAGDVLICHKKTKFSLVRAAIKGFTASEYTHAAIALGQGKILDAVKPKVRISKGIDFFDEYDHVAVFRRNDFWDKGRQAQLNLYANKLVEESREYSAIGAVKAYTERNKEQSPKLHKFMQYLEESNTNDKEQFFCSQLVVQCFIEVGIIDQEAGEYSTFLNPKLVYPVDLSKDSVFGYHYKYIKFKYEYDVPDDEFTTIDKYKDIYK</sequence>
<proteinExistence type="predicted"/>
<dbReference type="InterPro" id="IPR038765">
    <property type="entry name" value="Papain-like_cys_pep_sf"/>
</dbReference>
<reference evidence="1 2" key="1">
    <citation type="submission" date="2017-08" db="EMBL/GenBank/DDBJ databases">
        <title>The Vibrio qinghaiensis sp.-Q67 is a luminous bacteria isolated firstly from Qinghai lake, Qinghai province, China, which has been proved to be very sensitive to detect environmental and food pollutants. Therefore, complete genome analysis of V. qinghaiensis sp.-Q67 highlights the potential application of this strain on detection of hazards in the contaminated environments.</title>
        <authorList>
            <person name="Gong L."/>
        </authorList>
    </citation>
    <scope>NUCLEOTIDE SEQUENCE [LARGE SCALE GENOMIC DNA]</scope>
    <source>
        <strain evidence="1 2">Q67</strain>
    </source>
</reference>
<dbReference type="KEGG" id="vqi:CCZ37_16940"/>
<name>A0A223N3E0_9VIBR</name>
<dbReference type="RefSeq" id="WP_094501658.1">
    <property type="nucleotide sequence ID" value="NZ_CAWNHI010000002.1"/>
</dbReference>
<keyword evidence="2" id="KW-1185">Reference proteome</keyword>
<protein>
    <recommendedName>
        <fullName evidence="3">Permuted papain-like amidase YaeF/Yiix C92 family enzyme</fullName>
    </recommendedName>
</protein>
<evidence type="ECO:0000313" key="2">
    <source>
        <dbReference type="Proteomes" id="UP000215148"/>
    </source>
</evidence>
<dbReference type="AlphaFoldDB" id="A0A223N3E0"/>
<evidence type="ECO:0000313" key="1">
    <source>
        <dbReference type="EMBL" id="ASU24173.1"/>
    </source>
</evidence>
<evidence type="ECO:0008006" key="3">
    <source>
        <dbReference type="Google" id="ProtNLM"/>
    </source>
</evidence>
<accession>A0A223N3E0</accession>
<gene>
    <name evidence="1" type="ORF">CCZ37_16940</name>
</gene>
<dbReference type="SUPFAM" id="SSF54001">
    <property type="entry name" value="Cysteine proteinases"/>
    <property type="match status" value="1"/>
</dbReference>